<dbReference type="AlphaFoldDB" id="A0A5E4FS00"/>
<evidence type="ECO:0000313" key="3">
    <source>
        <dbReference type="Proteomes" id="UP000327085"/>
    </source>
</evidence>
<name>A0A5E4FS00_PRUDU</name>
<protein>
    <submittedName>
        <fullName evidence="2">PREDICTED: quinone oxidoreductase PIG3 isoform</fullName>
    </submittedName>
</protein>
<dbReference type="Gramene" id="VVA30279">
    <property type="protein sequence ID" value="VVA30279"/>
    <property type="gene ID" value="Prudul26B010593"/>
</dbReference>
<gene>
    <name evidence="2" type="ORF">ALMOND_2B010593</name>
</gene>
<proteinExistence type="predicted"/>
<reference evidence="3" key="1">
    <citation type="journal article" date="2020" name="Plant J.">
        <title>Transposons played a major role in the diversification between the closely related almond and peach genomes: results from the almond genome sequence.</title>
        <authorList>
            <person name="Alioto T."/>
            <person name="Alexiou K.G."/>
            <person name="Bardil A."/>
            <person name="Barteri F."/>
            <person name="Castanera R."/>
            <person name="Cruz F."/>
            <person name="Dhingra A."/>
            <person name="Duval H."/>
            <person name="Fernandez I Marti A."/>
            <person name="Frias L."/>
            <person name="Galan B."/>
            <person name="Garcia J.L."/>
            <person name="Howad W."/>
            <person name="Gomez-Garrido J."/>
            <person name="Gut M."/>
            <person name="Julca I."/>
            <person name="Morata J."/>
            <person name="Puigdomenech P."/>
            <person name="Ribeca P."/>
            <person name="Rubio Cabetas M.J."/>
            <person name="Vlasova A."/>
            <person name="Wirthensohn M."/>
            <person name="Garcia-Mas J."/>
            <person name="Gabaldon T."/>
            <person name="Casacuberta J.M."/>
            <person name="Arus P."/>
        </authorList>
    </citation>
    <scope>NUCLEOTIDE SEQUENCE [LARGE SCALE GENOMIC DNA]</scope>
    <source>
        <strain evidence="3">cv. Texas</strain>
    </source>
</reference>
<evidence type="ECO:0000256" key="1">
    <source>
        <dbReference type="SAM" id="MobiDB-lite"/>
    </source>
</evidence>
<accession>A0A5E4FS00</accession>
<dbReference type="Proteomes" id="UP000327085">
    <property type="component" value="Chromosome 7"/>
</dbReference>
<feature type="region of interest" description="Disordered" evidence="1">
    <location>
        <begin position="31"/>
        <end position="58"/>
    </location>
</feature>
<evidence type="ECO:0000313" key="2">
    <source>
        <dbReference type="EMBL" id="VVA30279.1"/>
    </source>
</evidence>
<sequence>MRRRVEGKRVQREHDQQVIIAVALLDEENQGRRYGSQVGRGPNVDRHRHSRGKNLLDNYSLSSPSQPFSQWASASFRWVSLDSLGNPKANPMPVNHGVASLLTQQADLWE</sequence>
<dbReference type="EMBL" id="CABIKO010000185">
    <property type="protein sequence ID" value="VVA30279.1"/>
    <property type="molecule type" value="Genomic_DNA"/>
</dbReference>
<organism evidence="2 3">
    <name type="scientific">Prunus dulcis</name>
    <name type="common">Almond</name>
    <name type="synonym">Amygdalus dulcis</name>
    <dbReference type="NCBI Taxonomy" id="3755"/>
    <lineage>
        <taxon>Eukaryota</taxon>
        <taxon>Viridiplantae</taxon>
        <taxon>Streptophyta</taxon>
        <taxon>Embryophyta</taxon>
        <taxon>Tracheophyta</taxon>
        <taxon>Spermatophyta</taxon>
        <taxon>Magnoliopsida</taxon>
        <taxon>eudicotyledons</taxon>
        <taxon>Gunneridae</taxon>
        <taxon>Pentapetalae</taxon>
        <taxon>rosids</taxon>
        <taxon>fabids</taxon>
        <taxon>Rosales</taxon>
        <taxon>Rosaceae</taxon>
        <taxon>Amygdaloideae</taxon>
        <taxon>Amygdaleae</taxon>
        <taxon>Prunus</taxon>
    </lineage>
</organism>
<dbReference type="InParanoid" id="A0A5E4FS00"/>